<evidence type="ECO:0000259" key="2">
    <source>
        <dbReference type="Pfam" id="PF02517"/>
    </source>
</evidence>
<feature type="transmembrane region" description="Helical" evidence="1">
    <location>
        <begin position="165"/>
        <end position="181"/>
    </location>
</feature>
<dbReference type="RefSeq" id="WP_015390765.1">
    <property type="nucleotide sequence ID" value="NC_020291.1"/>
</dbReference>
<accession>M1M922</accession>
<feature type="transmembrane region" description="Helical" evidence="1">
    <location>
        <begin position="16"/>
        <end position="37"/>
    </location>
</feature>
<evidence type="ECO:0000256" key="1">
    <source>
        <dbReference type="SAM" id="Phobius"/>
    </source>
</evidence>
<dbReference type="eggNOG" id="COG1266">
    <property type="taxonomic scope" value="Bacteria"/>
</dbReference>
<proteinExistence type="predicted"/>
<dbReference type="Proteomes" id="UP000011728">
    <property type="component" value="Chromosome"/>
</dbReference>
<keyword evidence="1" id="KW-1133">Transmembrane helix</keyword>
<feature type="transmembrane region" description="Helical" evidence="1">
    <location>
        <begin position="131"/>
        <end position="153"/>
    </location>
</feature>
<feature type="transmembrane region" description="Helical" evidence="1">
    <location>
        <begin position="43"/>
        <end position="62"/>
    </location>
</feature>
<dbReference type="GO" id="GO:0004175">
    <property type="term" value="F:endopeptidase activity"/>
    <property type="evidence" value="ECO:0007669"/>
    <property type="project" value="UniProtKB-ARBA"/>
</dbReference>
<keyword evidence="4" id="KW-1185">Reference proteome</keyword>
<gene>
    <name evidence="3" type="ORF">Cspa_c06540</name>
</gene>
<dbReference type="STRING" id="36745.CLSAP_06740"/>
<dbReference type="GO" id="GO:0080120">
    <property type="term" value="P:CAAX-box protein maturation"/>
    <property type="evidence" value="ECO:0007669"/>
    <property type="project" value="UniProtKB-ARBA"/>
</dbReference>
<reference evidence="3 4" key="1">
    <citation type="submission" date="2013-02" db="EMBL/GenBank/DDBJ databases">
        <title>Genome sequence of Clostridium saccharoperbutylacetonicum N1-4(HMT).</title>
        <authorList>
            <person name="Poehlein A."/>
            <person name="Daniel R."/>
        </authorList>
    </citation>
    <scope>NUCLEOTIDE SEQUENCE [LARGE SCALE GENOMIC DNA]</scope>
    <source>
        <strain evidence="4">N1-4(HMT)</strain>
    </source>
</reference>
<dbReference type="OrthoDB" id="4177129at2"/>
<protein>
    <submittedName>
        <fullName evidence="3">CAAX amino terminal protease family</fullName>
    </submittedName>
</protein>
<dbReference type="PANTHER" id="PTHR36435:SF1">
    <property type="entry name" value="CAAX AMINO TERMINAL PROTEASE FAMILY PROTEIN"/>
    <property type="match status" value="1"/>
</dbReference>
<feature type="transmembrane region" description="Helical" evidence="1">
    <location>
        <begin position="243"/>
        <end position="262"/>
    </location>
</feature>
<keyword evidence="1" id="KW-0472">Membrane</keyword>
<organism evidence="3 4">
    <name type="scientific">Clostridium saccharoperbutylacetonicum N1-4(HMT)</name>
    <dbReference type="NCBI Taxonomy" id="931276"/>
    <lineage>
        <taxon>Bacteria</taxon>
        <taxon>Bacillati</taxon>
        <taxon>Bacillota</taxon>
        <taxon>Clostridia</taxon>
        <taxon>Eubacteriales</taxon>
        <taxon>Clostridiaceae</taxon>
        <taxon>Clostridium</taxon>
    </lineage>
</organism>
<dbReference type="Pfam" id="PF02517">
    <property type="entry name" value="Rce1-like"/>
    <property type="match status" value="1"/>
</dbReference>
<feature type="transmembrane region" description="Helical" evidence="1">
    <location>
        <begin position="211"/>
        <end position="231"/>
    </location>
</feature>
<evidence type="ECO:0000313" key="3">
    <source>
        <dbReference type="EMBL" id="AGF54439.1"/>
    </source>
</evidence>
<keyword evidence="3" id="KW-0378">Hydrolase</keyword>
<keyword evidence="3" id="KW-0645">Protease</keyword>
<feature type="domain" description="CAAX prenyl protease 2/Lysostaphin resistance protein A-like" evidence="2">
    <location>
        <begin position="134"/>
        <end position="220"/>
    </location>
</feature>
<keyword evidence="1" id="KW-0812">Transmembrane</keyword>
<dbReference type="EMBL" id="CP004121">
    <property type="protein sequence ID" value="AGF54439.1"/>
    <property type="molecule type" value="Genomic_DNA"/>
</dbReference>
<evidence type="ECO:0000313" key="4">
    <source>
        <dbReference type="Proteomes" id="UP000011728"/>
    </source>
</evidence>
<dbReference type="AlphaFoldDB" id="M1M922"/>
<dbReference type="InterPro" id="IPR003675">
    <property type="entry name" value="Rce1/LyrA-like_dom"/>
</dbReference>
<dbReference type="PANTHER" id="PTHR36435">
    <property type="entry name" value="SLR1288 PROTEIN"/>
    <property type="match status" value="1"/>
</dbReference>
<dbReference type="KEGG" id="csr:Cspa_c06540"/>
<dbReference type="InterPro" id="IPR052710">
    <property type="entry name" value="CAAX_protease"/>
</dbReference>
<dbReference type="PATRIC" id="fig|931276.5.peg.611"/>
<dbReference type="GO" id="GO:0006508">
    <property type="term" value="P:proteolysis"/>
    <property type="evidence" value="ECO:0007669"/>
    <property type="project" value="UniProtKB-KW"/>
</dbReference>
<name>M1M922_9CLOT</name>
<sequence length="277" mass="31891">MKSESEFNEIKIRHAALIYLLDFVIFFILVSYIVKLYGEISNTYINILCLIATALALFMFLYKIKPSIKKISLLYIDFKNKIDMKEIIYVSMFFIFLNIGGANVITDIIYLISPAFANGFIKDSVLTVNSIIDYVICFIILVVLAPIVDEITFRYILFKRLSKRFNVYVGLIVSAVIFSAINICPEIFGNFALGIVNCILYVKYENILMPILVYAIYNFVDMFFIKSLIGFNYTILTMNINTIILSLIIGLLLFFVGVQFLVKYTSKNRIYLKGSFR</sequence>
<feature type="transmembrane region" description="Helical" evidence="1">
    <location>
        <begin position="87"/>
        <end position="111"/>
    </location>
</feature>
<dbReference type="HOGENOM" id="CLU_070991_1_0_9"/>